<accession>W7JBY6</accession>
<feature type="domain" description="DUF7687" evidence="1">
    <location>
        <begin position="23"/>
        <end position="203"/>
    </location>
</feature>
<proteinExistence type="predicted"/>
<dbReference type="PATRIC" id="fig|909613.9.peg.1239"/>
<sequence length="222" mass="25096">MEPLVEYLHLRAELASDLLARMRTEDEAKMDLSRLFGVEALTYGTKMTGHHQSAKVLVATVEAMTNQVCGQYGRTVNVNPQQRATVIADDHLWVSPRRLDGAFPGLANPKALWEIKEYWGKTSGGSKMSDAIYECQLVGIELRAFEDKYGVHVEHHVILDGRDQWTARQSDLRRAVDLLYCGLIDELVVGRDVLTDWPRIMESLCAQHVPRSAHHPHAGRRQ</sequence>
<dbReference type="AlphaFoldDB" id="W7JBY6"/>
<dbReference type="EMBL" id="AYXG01000043">
    <property type="protein sequence ID" value="EWC63544.1"/>
    <property type="molecule type" value="Genomic_DNA"/>
</dbReference>
<evidence type="ECO:0000259" key="1">
    <source>
        <dbReference type="Pfam" id="PF24736"/>
    </source>
</evidence>
<protein>
    <recommendedName>
        <fullName evidence="1">DUF7687 domain-containing protein</fullName>
    </recommendedName>
</protein>
<gene>
    <name evidence="2" type="ORF">UO65_1221</name>
</gene>
<evidence type="ECO:0000313" key="3">
    <source>
        <dbReference type="Proteomes" id="UP000019277"/>
    </source>
</evidence>
<name>W7JBY6_9PSEU</name>
<keyword evidence="3" id="KW-1185">Reference proteome</keyword>
<dbReference type="Proteomes" id="UP000019277">
    <property type="component" value="Unassembled WGS sequence"/>
</dbReference>
<dbReference type="InterPro" id="IPR056104">
    <property type="entry name" value="DUF7687"/>
</dbReference>
<evidence type="ECO:0000313" key="2">
    <source>
        <dbReference type="EMBL" id="EWC63544.1"/>
    </source>
</evidence>
<dbReference type="Pfam" id="PF24736">
    <property type="entry name" value="DUF7687"/>
    <property type="match status" value="1"/>
</dbReference>
<dbReference type="eggNOG" id="ENOG5030AGG">
    <property type="taxonomic scope" value="Bacteria"/>
</dbReference>
<reference evidence="2 3" key="1">
    <citation type="journal article" date="2014" name="Genome Announc.">
        <title>Draft Genome Sequence of the Antitrypanosomally Active Sponge-Associated Bacterium Actinokineospora sp. Strain EG49.</title>
        <authorList>
            <person name="Harjes J."/>
            <person name="Ryu T."/>
            <person name="Abdelmohsen U.R."/>
            <person name="Moitinho-Silva L."/>
            <person name="Horn H."/>
            <person name="Ravasi T."/>
            <person name="Hentschel U."/>
        </authorList>
    </citation>
    <scope>NUCLEOTIDE SEQUENCE [LARGE SCALE GENOMIC DNA]</scope>
    <source>
        <strain evidence="2 3">EG49</strain>
    </source>
</reference>
<comment type="caution">
    <text evidence="2">The sequence shown here is derived from an EMBL/GenBank/DDBJ whole genome shotgun (WGS) entry which is preliminary data.</text>
</comment>
<organism evidence="2 3">
    <name type="scientific">Actinokineospora spheciospongiae</name>
    <dbReference type="NCBI Taxonomy" id="909613"/>
    <lineage>
        <taxon>Bacteria</taxon>
        <taxon>Bacillati</taxon>
        <taxon>Actinomycetota</taxon>
        <taxon>Actinomycetes</taxon>
        <taxon>Pseudonocardiales</taxon>
        <taxon>Pseudonocardiaceae</taxon>
        <taxon>Actinokineospora</taxon>
    </lineage>
</organism>